<evidence type="ECO:0000256" key="7">
    <source>
        <dbReference type="ARBA" id="ARBA00022801"/>
    </source>
</evidence>
<evidence type="ECO:0000256" key="2">
    <source>
        <dbReference type="ARBA" id="ARBA00005300"/>
    </source>
</evidence>
<comment type="caution">
    <text evidence="11">The sequence shown here is derived from an EMBL/GenBank/DDBJ whole genome shotgun (WGS) entry which is preliminary data.</text>
</comment>
<dbReference type="GO" id="GO:0003676">
    <property type="term" value="F:nucleic acid binding"/>
    <property type="evidence" value="ECO:0007669"/>
    <property type="project" value="InterPro"/>
</dbReference>
<evidence type="ECO:0000256" key="4">
    <source>
        <dbReference type="ARBA" id="ARBA00022722"/>
    </source>
</evidence>
<dbReference type="InterPro" id="IPR009027">
    <property type="entry name" value="Ribosomal_bL9/RNase_H1_N"/>
</dbReference>
<dbReference type="PROSITE" id="PS50879">
    <property type="entry name" value="RNASE_H_1"/>
    <property type="match status" value="1"/>
</dbReference>
<dbReference type="SUPFAM" id="SSF53098">
    <property type="entry name" value="Ribonuclease H-like"/>
    <property type="match status" value="1"/>
</dbReference>
<dbReference type="SUPFAM" id="SSF55658">
    <property type="entry name" value="L9 N-domain-like"/>
    <property type="match status" value="1"/>
</dbReference>
<dbReference type="AlphaFoldDB" id="A0A9N8HQT2"/>
<comment type="similarity">
    <text evidence="2">Belongs to the RNase H family.</text>
</comment>
<evidence type="ECO:0000256" key="1">
    <source>
        <dbReference type="ARBA" id="ARBA00001946"/>
    </source>
</evidence>
<dbReference type="PANTHER" id="PTHR46387">
    <property type="entry name" value="POLYNUCLEOTIDYL TRANSFERASE, RIBONUCLEASE H-LIKE SUPERFAMILY PROTEIN"/>
    <property type="match status" value="1"/>
</dbReference>
<protein>
    <recommendedName>
        <fullName evidence="3">ribonuclease H</fullName>
        <ecNumber evidence="3">3.1.26.4</ecNumber>
    </recommendedName>
</protein>
<organism evidence="11 12">
    <name type="scientific">Seminavis robusta</name>
    <dbReference type="NCBI Taxonomy" id="568900"/>
    <lineage>
        <taxon>Eukaryota</taxon>
        <taxon>Sar</taxon>
        <taxon>Stramenopiles</taxon>
        <taxon>Ochrophyta</taxon>
        <taxon>Bacillariophyta</taxon>
        <taxon>Bacillariophyceae</taxon>
        <taxon>Bacillariophycidae</taxon>
        <taxon>Naviculales</taxon>
        <taxon>Naviculaceae</taxon>
        <taxon>Seminavis</taxon>
    </lineage>
</organism>
<dbReference type="PANTHER" id="PTHR46387:SF2">
    <property type="entry name" value="RIBONUCLEASE HI"/>
    <property type="match status" value="1"/>
</dbReference>
<dbReference type="CDD" id="cd09279">
    <property type="entry name" value="RNase_HI_like"/>
    <property type="match status" value="1"/>
</dbReference>
<dbReference type="InterPro" id="IPR036397">
    <property type="entry name" value="RNaseH_sf"/>
</dbReference>
<keyword evidence="7" id="KW-0378">Hydrolase</keyword>
<dbReference type="InterPro" id="IPR037056">
    <property type="entry name" value="RNase_H1_N_sf"/>
</dbReference>
<dbReference type="GO" id="GO:0046872">
    <property type="term" value="F:metal ion binding"/>
    <property type="evidence" value="ECO:0007669"/>
    <property type="project" value="UniProtKB-KW"/>
</dbReference>
<keyword evidence="4" id="KW-0540">Nuclease</keyword>
<dbReference type="Gene3D" id="3.30.420.10">
    <property type="entry name" value="Ribonuclease H-like superfamily/Ribonuclease H"/>
    <property type="match status" value="1"/>
</dbReference>
<reference evidence="11" key="1">
    <citation type="submission" date="2020-06" db="EMBL/GenBank/DDBJ databases">
        <authorList>
            <consortium name="Plant Systems Biology data submission"/>
        </authorList>
    </citation>
    <scope>NUCLEOTIDE SEQUENCE</scope>
    <source>
        <strain evidence="11">D6</strain>
    </source>
</reference>
<evidence type="ECO:0000313" key="12">
    <source>
        <dbReference type="Proteomes" id="UP001153069"/>
    </source>
</evidence>
<feature type="domain" description="RNase H type-1" evidence="10">
    <location>
        <begin position="120"/>
        <end position="279"/>
    </location>
</feature>
<name>A0A9N8HQT2_9STRA</name>
<evidence type="ECO:0000256" key="9">
    <source>
        <dbReference type="SAM" id="MobiDB-lite"/>
    </source>
</evidence>
<keyword evidence="6" id="KW-0255">Endonuclease</keyword>
<proteinExistence type="inferred from homology"/>
<dbReference type="FunFam" id="3.40.970.10:FF:000001">
    <property type="entry name" value="Ribonuclease H1"/>
    <property type="match status" value="1"/>
</dbReference>
<dbReference type="InterPro" id="IPR002156">
    <property type="entry name" value="RNaseH_domain"/>
</dbReference>
<dbReference type="InterPro" id="IPR012337">
    <property type="entry name" value="RNaseH-like_sf"/>
</dbReference>
<feature type="region of interest" description="Disordered" evidence="9">
    <location>
        <begin position="57"/>
        <end position="89"/>
    </location>
</feature>
<comment type="cofactor">
    <cofactor evidence="1">
        <name>Mg(2+)</name>
        <dbReference type="ChEBI" id="CHEBI:18420"/>
    </cofactor>
</comment>
<dbReference type="GO" id="GO:0004523">
    <property type="term" value="F:RNA-DNA hybrid ribonuclease activity"/>
    <property type="evidence" value="ECO:0007669"/>
    <property type="project" value="UniProtKB-EC"/>
</dbReference>
<dbReference type="OrthoDB" id="1938096at2759"/>
<evidence type="ECO:0000259" key="10">
    <source>
        <dbReference type="PROSITE" id="PS50879"/>
    </source>
</evidence>
<feature type="compositionally biased region" description="Polar residues" evidence="9">
    <location>
        <begin position="79"/>
        <end position="89"/>
    </location>
</feature>
<gene>
    <name evidence="11" type="ORF">SEMRO_1014_G231380.1</name>
</gene>
<keyword evidence="5" id="KW-0479">Metal-binding</keyword>
<dbReference type="EC" id="3.1.26.4" evidence="3"/>
<keyword evidence="8" id="KW-0460">Magnesium</keyword>
<dbReference type="Proteomes" id="UP001153069">
    <property type="component" value="Unassembled WGS sequence"/>
</dbReference>
<dbReference type="InterPro" id="IPR011320">
    <property type="entry name" value="RNase_H1_N"/>
</dbReference>
<dbReference type="Pfam" id="PF13456">
    <property type="entry name" value="RVT_3"/>
    <property type="match status" value="1"/>
</dbReference>
<dbReference type="Pfam" id="PF01693">
    <property type="entry name" value="Cauli_VI"/>
    <property type="match status" value="1"/>
</dbReference>
<accession>A0A9N8HQT2</accession>
<feature type="compositionally biased region" description="Basic and acidic residues" evidence="9">
    <location>
        <begin position="300"/>
        <end position="311"/>
    </location>
</feature>
<evidence type="ECO:0000256" key="5">
    <source>
        <dbReference type="ARBA" id="ARBA00022723"/>
    </source>
</evidence>
<dbReference type="Gene3D" id="3.40.970.10">
    <property type="entry name" value="Ribonuclease H1, N-terminal domain"/>
    <property type="match status" value="1"/>
</dbReference>
<sequence length="311" mass="34748">MAKKKFYAVSAGRKIGIFETWDACKAQVNGYKNAKFKGFSTLEEAQAFIGVFKESNSQNEPKSSAKASVKNPPKRPIQSEENSVVTADVRTSSSYDVPLPAEKRRRIEEHEKSDAGDIPSIWSVLLSFDGGSRGNPGVAGSGAEVVVVERTTNGIQKVRTKIHVRKFLGKSGFTNNMAEWQGVLVGLEQLVEHVERFRVKTENLKPRLKVVIQGDSQLVVRQLQGVYKCNHPHLKPYKKQADNVLVKLKKMAHVPMITYEHVYRNDNKVADGLANEAMDAQKSWATRTEDVESDDEEEGDTKKKTKEFADV</sequence>
<evidence type="ECO:0000256" key="6">
    <source>
        <dbReference type="ARBA" id="ARBA00022759"/>
    </source>
</evidence>
<evidence type="ECO:0000256" key="8">
    <source>
        <dbReference type="ARBA" id="ARBA00022842"/>
    </source>
</evidence>
<evidence type="ECO:0000313" key="11">
    <source>
        <dbReference type="EMBL" id="CAB9519403.1"/>
    </source>
</evidence>
<keyword evidence="12" id="KW-1185">Reference proteome</keyword>
<feature type="region of interest" description="Disordered" evidence="9">
    <location>
        <begin position="280"/>
        <end position="311"/>
    </location>
</feature>
<evidence type="ECO:0000256" key="3">
    <source>
        <dbReference type="ARBA" id="ARBA00012180"/>
    </source>
</evidence>
<feature type="compositionally biased region" description="Polar residues" evidence="9">
    <location>
        <begin position="57"/>
        <end position="66"/>
    </location>
</feature>
<dbReference type="EMBL" id="CAICTM010001012">
    <property type="protein sequence ID" value="CAB9519403.1"/>
    <property type="molecule type" value="Genomic_DNA"/>
</dbReference>